<dbReference type="PANTHER" id="PTHR33332">
    <property type="entry name" value="REVERSE TRANSCRIPTASE DOMAIN-CONTAINING PROTEIN"/>
    <property type="match status" value="1"/>
</dbReference>
<reference evidence="1" key="1">
    <citation type="submission" date="2020-04" db="EMBL/GenBank/DDBJ databases">
        <authorList>
            <person name="Alioto T."/>
            <person name="Alioto T."/>
            <person name="Gomez Garrido J."/>
        </authorList>
    </citation>
    <scope>NUCLEOTIDE SEQUENCE</scope>
    <source>
        <strain evidence="1">A484AB</strain>
    </source>
</reference>
<gene>
    <name evidence="1" type="ORF">PACLA_8A061624</name>
</gene>
<name>A0A6S7J0I7_PARCT</name>
<dbReference type="EMBL" id="CACRXK020013555">
    <property type="protein sequence ID" value="CAB4025345.1"/>
    <property type="molecule type" value="Genomic_DNA"/>
</dbReference>
<comment type="caution">
    <text evidence="1">The sequence shown here is derived from an EMBL/GenBank/DDBJ whole genome shotgun (WGS) entry which is preliminary data.</text>
</comment>
<dbReference type="AlphaFoldDB" id="A0A6S7J0I7"/>
<protein>
    <submittedName>
        <fullName evidence="1">Uncharacterized protein</fullName>
    </submittedName>
</protein>
<evidence type="ECO:0000313" key="2">
    <source>
        <dbReference type="Proteomes" id="UP001152795"/>
    </source>
</evidence>
<dbReference type="OrthoDB" id="426210at2759"/>
<accession>A0A6S7J0I7</accession>
<keyword evidence="2" id="KW-1185">Reference proteome</keyword>
<feature type="non-terminal residue" evidence="1">
    <location>
        <position position="1"/>
    </location>
</feature>
<evidence type="ECO:0000313" key="1">
    <source>
        <dbReference type="EMBL" id="CAB4025345.1"/>
    </source>
</evidence>
<dbReference type="Proteomes" id="UP001152795">
    <property type="component" value="Unassembled WGS sequence"/>
</dbReference>
<sequence length="124" mass="13468">AKPSMFADDTNISASAESVDELEGKLNTDLSNIYQWLVANKLTLNFCKTEYMIIGSQNNLSKINVDPTIKIGGESINRVKTTKSLGVVIDDKLKWADHIDSISKKVSSGIGAIKLGSHILTIAF</sequence>
<organism evidence="1 2">
    <name type="scientific">Paramuricea clavata</name>
    <name type="common">Red gorgonian</name>
    <name type="synonym">Violescent sea-whip</name>
    <dbReference type="NCBI Taxonomy" id="317549"/>
    <lineage>
        <taxon>Eukaryota</taxon>
        <taxon>Metazoa</taxon>
        <taxon>Cnidaria</taxon>
        <taxon>Anthozoa</taxon>
        <taxon>Octocorallia</taxon>
        <taxon>Malacalcyonacea</taxon>
        <taxon>Plexauridae</taxon>
        <taxon>Paramuricea</taxon>
    </lineage>
</organism>
<proteinExistence type="predicted"/>